<dbReference type="AlphaFoldDB" id="A0A7C3SMQ5"/>
<comment type="caution">
    <text evidence="2">The sequence shown here is derived from an EMBL/GenBank/DDBJ whole genome shotgun (WGS) entry which is preliminary data.</text>
</comment>
<evidence type="ECO:0000313" key="2">
    <source>
        <dbReference type="EMBL" id="HGB30563.1"/>
    </source>
</evidence>
<dbReference type="EMBL" id="DTGA01000036">
    <property type="protein sequence ID" value="HGB30563.1"/>
    <property type="molecule type" value="Genomic_DNA"/>
</dbReference>
<accession>A0A7C3SMQ5</accession>
<organism evidence="2">
    <name type="scientific">Dictyoglomus turgidum</name>
    <dbReference type="NCBI Taxonomy" id="513050"/>
    <lineage>
        <taxon>Bacteria</taxon>
        <taxon>Pseudomonadati</taxon>
        <taxon>Dictyoglomota</taxon>
        <taxon>Dictyoglomia</taxon>
        <taxon>Dictyoglomales</taxon>
        <taxon>Dictyoglomaceae</taxon>
        <taxon>Dictyoglomus</taxon>
    </lineage>
</organism>
<feature type="region of interest" description="Disordered" evidence="1">
    <location>
        <begin position="66"/>
        <end position="85"/>
    </location>
</feature>
<evidence type="ECO:0000256" key="1">
    <source>
        <dbReference type="SAM" id="MobiDB-lite"/>
    </source>
</evidence>
<protein>
    <submittedName>
        <fullName evidence="2">Uncharacterized protein</fullName>
    </submittedName>
</protein>
<sequence length="85" mass="10059">MKDLRFNIVATRKRSYKDIFFDYDKERGQQLNINEPGEGEGTALDSLDFKQPWNTDMLNRPFIDKKDKEEESLDSTKRDGLSLWI</sequence>
<gene>
    <name evidence="2" type="ORF">ENV35_01640</name>
</gene>
<reference evidence="2" key="1">
    <citation type="journal article" date="2020" name="mSystems">
        <title>Genome- and Community-Level Interaction Insights into Carbon Utilization and Element Cycling Functions of Hydrothermarchaeota in Hydrothermal Sediment.</title>
        <authorList>
            <person name="Zhou Z."/>
            <person name="Liu Y."/>
            <person name="Xu W."/>
            <person name="Pan J."/>
            <person name="Luo Z.H."/>
            <person name="Li M."/>
        </authorList>
    </citation>
    <scope>NUCLEOTIDE SEQUENCE [LARGE SCALE GENOMIC DNA]</scope>
    <source>
        <strain evidence="2">SpSt-751</strain>
    </source>
</reference>
<proteinExistence type="predicted"/>
<name>A0A7C3SMQ5_9BACT</name>